<evidence type="ECO:0000313" key="7">
    <source>
        <dbReference type="Proteomes" id="UP000243463"/>
    </source>
</evidence>
<sequence length="267" mass="30263">MTIPLANDDLESASESKYLVNSLLNGLAVLECFSKEESVLTISQIAEKLEVNRSSAFRLIYTLESAGYIRKLPNKTYTLNSKVMKLGFNVLSNQDIIELSRPILRNLRDQTAAACNLAVLEDTELVYINHIDAIGPFTSTVKIGTRWPAHATVMGQLLLSALPVEEVKRRYKHFKEWKQYSELTPYHLPSLLNRLDYVRTQKIMMSWGHFLKGVAVCTAPIYRQRDGKMVAVISISCPMNTFSKVYFEDFIQNIVMNAAEELSSVVF</sequence>
<keyword evidence="1" id="KW-0805">Transcription regulation</keyword>
<dbReference type="InterPro" id="IPR029016">
    <property type="entry name" value="GAF-like_dom_sf"/>
</dbReference>
<dbReference type="InterPro" id="IPR036390">
    <property type="entry name" value="WH_DNA-bd_sf"/>
</dbReference>
<dbReference type="GO" id="GO:0045892">
    <property type="term" value="P:negative regulation of DNA-templated transcription"/>
    <property type="evidence" value="ECO:0007669"/>
    <property type="project" value="TreeGrafter"/>
</dbReference>
<dbReference type="Gene3D" id="1.10.10.10">
    <property type="entry name" value="Winged helix-like DNA-binding domain superfamily/Winged helix DNA-binding domain"/>
    <property type="match status" value="1"/>
</dbReference>
<dbReference type="InterPro" id="IPR005471">
    <property type="entry name" value="Tscrpt_reg_IclR_N"/>
</dbReference>
<name>A0A217EEK6_9GAMM</name>
<dbReference type="SUPFAM" id="SSF46785">
    <property type="entry name" value="Winged helix' DNA-binding domain"/>
    <property type="match status" value="1"/>
</dbReference>
<accession>A0A217EEK6</accession>
<dbReference type="InterPro" id="IPR036388">
    <property type="entry name" value="WH-like_DNA-bd_sf"/>
</dbReference>
<evidence type="ECO:0000313" key="6">
    <source>
        <dbReference type="EMBL" id="SNQ28747.1"/>
    </source>
</evidence>
<reference evidence="7" key="1">
    <citation type="submission" date="2017-06" db="EMBL/GenBank/DDBJ databases">
        <authorList>
            <person name="Varghese N."/>
            <person name="Submissions S."/>
        </authorList>
    </citation>
    <scope>NUCLEOTIDE SEQUENCE [LARGE SCALE GENOMIC DNA]</scope>
    <source>
        <strain evidence="7">ANC 5114</strain>
    </source>
</reference>
<dbReference type="PANTHER" id="PTHR30136">
    <property type="entry name" value="HELIX-TURN-HELIX TRANSCRIPTIONAL REGULATOR, ICLR FAMILY"/>
    <property type="match status" value="1"/>
</dbReference>
<dbReference type="GO" id="GO:0003700">
    <property type="term" value="F:DNA-binding transcription factor activity"/>
    <property type="evidence" value="ECO:0007669"/>
    <property type="project" value="TreeGrafter"/>
</dbReference>
<dbReference type="InterPro" id="IPR050707">
    <property type="entry name" value="HTH_MetabolicPath_Reg"/>
</dbReference>
<proteinExistence type="predicted"/>
<dbReference type="Pfam" id="PF09339">
    <property type="entry name" value="HTH_IclR"/>
    <property type="match status" value="1"/>
</dbReference>
<organism evidence="6 7">
    <name type="scientific">Acinetobacter apis</name>
    <dbReference type="NCBI Taxonomy" id="1229165"/>
    <lineage>
        <taxon>Bacteria</taxon>
        <taxon>Pseudomonadati</taxon>
        <taxon>Pseudomonadota</taxon>
        <taxon>Gammaproteobacteria</taxon>
        <taxon>Moraxellales</taxon>
        <taxon>Moraxellaceae</taxon>
        <taxon>Acinetobacter</taxon>
    </lineage>
</organism>
<feature type="domain" description="IclR-ED" evidence="5">
    <location>
        <begin position="82"/>
        <end position="267"/>
    </location>
</feature>
<dbReference type="EMBL" id="FZLN01000001">
    <property type="protein sequence ID" value="SNQ28747.1"/>
    <property type="molecule type" value="Genomic_DNA"/>
</dbReference>
<keyword evidence="2" id="KW-0238">DNA-binding</keyword>
<dbReference type="PROSITE" id="PS51078">
    <property type="entry name" value="ICLR_ED"/>
    <property type="match status" value="1"/>
</dbReference>
<feature type="domain" description="HTH iclR-type" evidence="4">
    <location>
        <begin position="20"/>
        <end position="81"/>
    </location>
</feature>
<keyword evidence="7" id="KW-1185">Reference proteome</keyword>
<dbReference type="SMART" id="SM00346">
    <property type="entry name" value="HTH_ICLR"/>
    <property type="match status" value="1"/>
</dbReference>
<evidence type="ECO:0000259" key="4">
    <source>
        <dbReference type="PROSITE" id="PS51077"/>
    </source>
</evidence>
<dbReference type="Proteomes" id="UP000243463">
    <property type="component" value="Unassembled WGS sequence"/>
</dbReference>
<evidence type="ECO:0000256" key="1">
    <source>
        <dbReference type="ARBA" id="ARBA00023015"/>
    </source>
</evidence>
<dbReference type="PROSITE" id="PS51077">
    <property type="entry name" value="HTH_ICLR"/>
    <property type="match status" value="1"/>
</dbReference>
<evidence type="ECO:0000256" key="3">
    <source>
        <dbReference type="ARBA" id="ARBA00023163"/>
    </source>
</evidence>
<dbReference type="InterPro" id="IPR014757">
    <property type="entry name" value="Tscrpt_reg_IclR_C"/>
</dbReference>
<dbReference type="PANTHER" id="PTHR30136:SF34">
    <property type="entry name" value="TRANSCRIPTIONAL REGULATOR"/>
    <property type="match status" value="1"/>
</dbReference>
<dbReference type="OrthoDB" id="9807558at2"/>
<dbReference type="SUPFAM" id="SSF55781">
    <property type="entry name" value="GAF domain-like"/>
    <property type="match status" value="1"/>
</dbReference>
<dbReference type="Gene3D" id="3.30.450.40">
    <property type="match status" value="1"/>
</dbReference>
<dbReference type="Pfam" id="PF01614">
    <property type="entry name" value="IclR_C"/>
    <property type="match status" value="1"/>
</dbReference>
<dbReference type="RefSeq" id="WP_088822774.1">
    <property type="nucleotide sequence ID" value="NZ_FZLN01000001.1"/>
</dbReference>
<protein>
    <submittedName>
        <fullName evidence="6">Transcriptional regulator, IclR family</fullName>
    </submittedName>
</protein>
<dbReference type="AlphaFoldDB" id="A0A217EEK6"/>
<dbReference type="GO" id="GO:0003677">
    <property type="term" value="F:DNA binding"/>
    <property type="evidence" value="ECO:0007669"/>
    <property type="project" value="UniProtKB-KW"/>
</dbReference>
<keyword evidence="3" id="KW-0804">Transcription</keyword>
<gene>
    <name evidence="6" type="ORF">SAMN05444584_0672</name>
</gene>
<evidence type="ECO:0000256" key="2">
    <source>
        <dbReference type="ARBA" id="ARBA00023125"/>
    </source>
</evidence>
<evidence type="ECO:0000259" key="5">
    <source>
        <dbReference type="PROSITE" id="PS51078"/>
    </source>
</evidence>